<sequence>MCDAVTPFTMVTIGYESPDWKCPVCKSLLKTSLHGRFVFYASDVIDQTTNEGKQDRLQKKVADDHLDRFLSAMNALLNEGGGALGVHVSKPQFLGKFDDKIDNKLPKLIADHTFYHDNFERFFVDDKHVVFRVIPRPRPHSTLAFNTKVSLNVGLQDATHQQMQSLMENISAHEKTGKVQQAVSGKQMRTAAEQPTTSEEPETLKQSRITPPSPREPPKSKQPKTAGLVAEQQPTATHHPHVANQPLQRKRCMSTNSDDSNNSEPSSKRRLQTPAEQPTTSREFTEAEPSSELSQSSCSGIVRKPATFIRGKEVLIDTGVFQESLCVQAKSIDRKIDTMSDSRQRMEKLINYCWEKACNYISAFTKIASGGTIFFGLAEAKNEKGERTGKYVCEGLLLNENEREELKTAILEKVEKNMLWLACSRIVEPVKVTFHKVEKGSAYLCVVEVEVRKVHGVSFCHAKGPRSYKLVTNSGKSTLTDVKLSKWVQTCFTERKRRLEASKAELEDDQKKNKRLDSETKTIL</sequence>
<dbReference type="Proteomes" id="UP001519460">
    <property type="component" value="Unassembled WGS sequence"/>
</dbReference>
<evidence type="ECO:0000313" key="3">
    <source>
        <dbReference type="Proteomes" id="UP001519460"/>
    </source>
</evidence>
<gene>
    <name evidence="2" type="ORF">BaRGS_00018040</name>
</gene>
<comment type="caution">
    <text evidence="2">The sequence shown here is derived from an EMBL/GenBank/DDBJ whole genome shotgun (WGS) entry which is preliminary data.</text>
</comment>
<protein>
    <recommendedName>
        <fullName evidence="4">Schlafen AlbA-2 domain-containing protein</fullName>
    </recommendedName>
</protein>
<feature type="compositionally biased region" description="Polar residues" evidence="1">
    <location>
        <begin position="193"/>
        <end position="210"/>
    </location>
</feature>
<evidence type="ECO:0000313" key="2">
    <source>
        <dbReference type="EMBL" id="KAK7490623.1"/>
    </source>
</evidence>
<evidence type="ECO:0008006" key="4">
    <source>
        <dbReference type="Google" id="ProtNLM"/>
    </source>
</evidence>
<reference evidence="2 3" key="1">
    <citation type="journal article" date="2023" name="Sci. Data">
        <title>Genome assembly of the Korean intertidal mud-creeper Batillaria attramentaria.</title>
        <authorList>
            <person name="Patra A.K."/>
            <person name="Ho P.T."/>
            <person name="Jun S."/>
            <person name="Lee S.J."/>
            <person name="Kim Y."/>
            <person name="Won Y.J."/>
        </authorList>
    </citation>
    <scope>NUCLEOTIDE SEQUENCE [LARGE SCALE GENOMIC DNA]</scope>
    <source>
        <strain evidence="2">Wonlab-2016</strain>
    </source>
</reference>
<dbReference type="InterPro" id="IPR038461">
    <property type="entry name" value="Schlafen_AlbA_2_dom_sf"/>
</dbReference>
<feature type="compositionally biased region" description="Low complexity" evidence="1">
    <location>
        <begin position="254"/>
        <end position="265"/>
    </location>
</feature>
<dbReference type="EMBL" id="JACVVK020000124">
    <property type="protein sequence ID" value="KAK7490623.1"/>
    <property type="molecule type" value="Genomic_DNA"/>
</dbReference>
<dbReference type="AlphaFoldDB" id="A0ABD0KUK2"/>
<accession>A0ABD0KUK2</accession>
<keyword evidence="3" id="KW-1185">Reference proteome</keyword>
<feature type="region of interest" description="Disordered" evidence="1">
    <location>
        <begin position="174"/>
        <end position="298"/>
    </location>
</feature>
<evidence type="ECO:0000256" key="1">
    <source>
        <dbReference type="SAM" id="MobiDB-lite"/>
    </source>
</evidence>
<proteinExistence type="predicted"/>
<feature type="region of interest" description="Disordered" evidence="1">
    <location>
        <begin position="503"/>
        <end position="524"/>
    </location>
</feature>
<organism evidence="2 3">
    <name type="scientific">Batillaria attramentaria</name>
    <dbReference type="NCBI Taxonomy" id="370345"/>
    <lineage>
        <taxon>Eukaryota</taxon>
        <taxon>Metazoa</taxon>
        <taxon>Spiralia</taxon>
        <taxon>Lophotrochozoa</taxon>
        <taxon>Mollusca</taxon>
        <taxon>Gastropoda</taxon>
        <taxon>Caenogastropoda</taxon>
        <taxon>Sorbeoconcha</taxon>
        <taxon>Cerithioidea</taxon>
        <taxon>Batillariidae</taxon>
        <taxon>Batillaria</taxon>
    </lineage>
</organism>
<name>A0ABD0KUK2_9CAEN</name>
<dbReference type="Gene3D" id="3.30.950.30">
    <property type="entry name" value="Schlafen, AAA domain"/>
    <property type="match status" value="1"/>
</dbReference>